<dbReference type="AlphaFoldDB" id="A0A165QBE9"/>
<dbReference type="Proteomes" id="UP000077266">
    <property type="component" value="Unassembled WGS sequence"/>
</dbReference>
<feature type="compositionally biased region" description="Low complexity" evidence="1">
    <location>
        <begin position="399"/>
        <end position="408"/>
    </location>
</feature>
<dbReference type="STRING" id="1314781.A0A165QBE9"/>
<evidence type="ECO:0008006" key="4">
    <source>
        <dbReference type="Google" id="ProtNLM"/>
    </source>
</evidence>
<accession>A0A165QBE9</accession>
<gene>
    <name evidence="2" type="ORF">EXIGLDRAFT_828716</name>
</gene>
<evidence type="ECO:0000313" key="2">
    <source>
        <dbReference type="EMBL" id="KZW03363.1"/>
    </source>
</evidence>
<feature type="region of interest" description="Disordered" evidence="1">
    <location>
        <begin position="399"/>
        <end position="434"/>
    </location>
</feature>
<protein>
    <recommendedName>
        <fullName evidence="4">MYND-type domain-containing protein</fullName>
    </recommendedName>
</protein>
<evidence type="ECO:0000313" key="3">
    <source>
        <dbReference type="Proteomes" id="UP000077266"/>
    </source>
</evidence>
<feature type="compositionally biased region" description="Polar residues" evidence="1">
    <location>
        <begin position="330"/>
        <end position="347"/>
    </location>
</feature>
<dbReference type="OrthoDB" id="2526979at2759"/>
<proteinExistence type="predicted"/>
<reference evidence="2 3" key="1">
    <citation type="journal article" date="2016" name="Mol. Biol. Evol.">
        <title>Comparative Genomics of Early-Diverging Mushroom-Forming Fungi Provides Insights into the Origins of Lignocellulose Decay Capabilities.</title>
        <authorList>
            <person name="Nagy L.G."/>
            <person name="Riley R."/>
            <person name="Tritt A."/>
            <person name="Adam C."/>
            <person name="Daum C."/>
            <person name="Floudas D."/>
            <person name="Sun H."/>
            <person name="Yadav J.S."/>
            <person name="Pangilinan J."/>
            <person name="Larsson K.H."/>
            <person name="Matsuura K."/>
            <person name="Barry K."/>
            <person name="Labutti K."/>
            <person name="Kuo R."/>
            <person name="Ohm R.A."/>
            <person name="Bhattacharya S.S."/>
            <person name="Shirouzu T."/>
            <person name="Yoshinaga Y."/>
            <person name="Martin F.M."/>
            <person name="Grigoriev I.V."/>
            <person name="Hibbett D.S."/>
        </authorList>
    </citation>
    <scope>NUCLEOTIDE SEQUENCE [LARGE SCALE GENOMIC DNA]</scope>
    <source>
        <strain evidence="2 3">HHB12029</strain>
    </source>
</reference>
<dbReference type="InParanoid" id="A0A165QBE9"/>
<organism evidence="2 3">
    <name type="scientific">Exidia glandulosa HHB12029</name>
    <dbReference type="NCBI Taxonomy" id="1314781"/>
    <lineage>
        <taxon>Eukaryota</taxon>
        <taxon>Fungi</taxon>
        <taxon>Dikarya</taxon>
        <taxon>Basidiomycota</taxon>
        <taxon>Agaricomycotina</taxon>
        <taxon>Agaricomycetes</taxon>
        <taxon>Auriculariales</taxon>
        <taxon>Exidiaceae</taxon>
        <taxon>Exidia</taxon>
    </lineage>
</organism>
<keyword evidence="3" id="KW-1185">Reference proteome</keyword>
<dbReference type="SUPFAM" id="SSF144232">
    <property type="entry name" value="HIT/MYND zinc finger-like"/>
    <property type="match status" value="1"/>
</dbReference>
<feature type="region of interest" description="Disordered" evidence="1">
    <location>
        <begin position="258"/>
        <end position="367"/>
    </location>
</feature>
<feature type="compositionally biased region" description="Polar residues" evidence="1">
    <location>
        <begin position="299"/>
        <end position="318"/>
    </location>
</feature>
<name>A0A165QBE9_EXIGL</name>
<feature type="compositionally biased region" description="Low complexity" evidence="1">
    <location>
        <begin position="258"/>
        <end position="270"/>
    </location>
</feature>
<evidence type="ECO:0000256" key="1">
    <source>
        <dbReference type="SAM" id="MobiDB-lite"/>
    </source>
</evidence>
<dbReference type="Gene3D" id="6.10.140.2220">
    <property type="match status" value="1"/>
</dbReference>
<feature type="region of interest" description="Disordered" evidence="1">
    <location>
        <begin position="213"/>
        <end position="237"/>
    </location>
</feature>
<sequence>MASGGPGSSSLRLQEAASCASLLYGQAIEWELRIETAATGHASPNRGETADPGSRDWATRISNSTLDSCDGIASGCQQGLGRDKMLLDAVRGLSHLYRDNAIPKPHATTSKRANDFSAIAWVEGARTARRVLDQLDSQALPDSDPAASTIKAHALYILSIAAPEDSEVYLRRLADLPSGTKLLLPEGEALAFSALRRLSESVPITSTKVLSRPRHAVIQQSSTPPIPFPSASNSRSHSRSGSLFSVVVTPASYISAPTSPSLGSPLSSSPDAKLQPCPAGRKNLNPLLDRVLGRRTRRAQSLQGSPTIGLTAGSSVGSFTPPECDIPDGQQVQTTTPPLSPRVQVSGSRADRRATRSATLPSAGTATRSLRALFAQAHGQEVPPSPRRARPSMPWSWWSAPSEPCASESESESVHAEVRAPSPPASPRSLHSEGGGCFPQLDAALALQERSSRLLGSRKCARCGASGGSFPQCARGCGVAWCSRECRMEHRKAHAQTCRVAVNGGKVRRANATIG</sequence>
<dbReference type="EMBL" id="KV425884">
    <property type="protein sequence ID" value="KZW03363.1"/>
    <property type="molecule type" value="Genomic_DNA"/>
</dbReference>